<organism evidence="1 2">
    <name type="scientific">Mammaliicoccus lentus</name>
    <name type="common">Staphylococcus lentus</name>
    <dbReference type="NCBI Taxonomy" id="42858"/>
    <lineage>
        <taxon>Bacteria</taxon>
        <taxon>Bacillati</taxon>
        <taxon>Bacillota</taxon>
        <taxon>Bacilli</taxon>
        <taxon>Bacillales</taxon>
        <taxon>Staphylococcaceae</taxon>
        <taxon>Mammaliicoccus</taxon>
    </lineage>
</organism>
<keyword evidence="2" id="KW-1185">Reference proteome</keyword>
<evidence type="ECO:0008006" key="3">
    <source>
        <dbReference type="Google" id="ProtNLM"/>
    </source>
</evidence>
<sequence>MEKIYIISYSENELTNCFVTYSDGVYFNDKSKAIKHLEDNGYEYTCNDKYNFRNYIYAEILEFESQEDTQ</sequence>
<proteinExistence type="predicted"/>
<comment type="caution">
    <text evidence="1">The sequence shown here is derived from an EMBL/GenBank/DDBJ whole genome shotgun (WGS) entry which is preliminary data.</text>
</comment>
<protein>
    <recommendedName>
        <fullName evidence="3">Phage protein</fullName>
    </recommendedName>
</protein>
<gene>
    <name evidence="1" type="ORF">KQ656_01060</name>
</gene>
<dbReference type="Proteomes" id="UP000770161">
    <property type="component" value="Unassembled WGS sequence"/>
</dbReference>
<dbReference type="EMBL" id="JAHLZN010000001">
    <property type="protein sequence ID" value="MBU6112523.1"/>
    <property type="molecule type" value="Genomic_DNA"/>
</dbReference>
<dbReference type="RefSeq" id="WP_216683170.1">
    <property type="nucleotide sequence ID" value="NZ_JAHLZN010000001.1"/>
</dbReference>
<evidence type="ECO:0000313" key="1">
    <source>
        <dbReference type="EMBL" id="MBU6112523.1"/>
    </source>
</evidence>
<accession>A0ABS6GUA4</accession>
<reference evidence="1 2" key="1">
    <citation type="submission" date="2021-06" db="EMBL/GenBank/DDBJ databases">
        <title>Staphylococcus lentus K169 genome sequencing.</title>
        <authorList>
            <person name="Sundareshan S."/>
            <person name="Akhila D.S."/>
            <person name="Prachi D."/>
            <person name="Sivakumar R."/>
            <person name="Rajendhran J."/>
            <person name="Isloor S."/>
            <person name="Hegde N.R."/>
        </authorList>
    </citation>
    <scope>NUCLEOTIDE SEQUENCE [LARGE SCALE GENOMIC DNA]</scope>
    <source>
        <strain evidence="1 2">K169</strain>
    </source>
</reference>
<evidence type="ECO:0000313" key="2">
    <source>
        <dbReference type="Proteomes" id="UP000770161"/>
    </source>
</evidence>
<name>A0ABS6GUA4_MAMLE</name>